<protein>
    <recommendedName>
        <fullName evidence="3">LTXXQ motif family protein</fullName>
    </recommendedName>
</protein>
<evidence type="ECO:0000313" key="1">
    <source>
        <dbReference type="EMBL" id="TWJ02591.1"/>
    </source>
</evidence>
<accession>A0A562UBH2</accession>
<dbReference type="AlphaFoldDB" id="A0A562UBH2"/>
<reference evidence="1 2" key="1">
    <citation type="submission" date="2019-07" db="EMBL/GenBank/DDBJ databases">
        <title>Genomic Encyclopedia of Archaeal and Bacterial Type Strains, Phase II (KMG-II): from individual species to whole genera.</title>
        <authorList>
            <person name="Goeker M."/>
        </authorList>
    </citation>
    <scope>NUCLEOTIDE SEQUENCE [LARGE SCALE GENOMIC DNA]</scope>
    <source>
        <strain evidence="1 2">ATCC BAA-1854</strain>
    </source>
</reference>
<comment type="caution">
    <text evidence="1">The sequence shown here is derived from an EMBL/GenBank/DDBJ whole genome shotgun (WGS) entry which is preliminary data.</text>
</comment>
<evidence type="ECO:0000313" key="2">
    <source>
        <dbReference type="Proteomes" id="UP000317010"/>
    </source>
</evidence>
<organism evidence="1 2">
    <name type="scientific">Mucilaginibacter frigoritolerans</name>
    <dbReference type="NCBI Taxonomy" id="652788"/>
    <lineage>
        <taxon>Bacteria</taxon>
        <taxon>Pseudomonadati</taxon>
        <taxon>Bacteroidota</taxon>
        <taxon>Sphingobacteriia</taxon>
        <taxon>Sphingobacteriales</taxon>
        <taxon>Sphingobacteriaceae</taxon>
        <taxon>Mucilaginibacter</taxon>
    </lineage>
</organism>
<dbReference type="EMBL" id="VLLI01000003">
    <property type="protein sequence ID" value="TWJ02591.1"/>
    <property type="molecule type" value="Genomic_DNA"/>
</dbReference>
<gene>
    <name evidence="1" type="ORF">JN11_01564</name>
</gene>
<dbReference type="Proteomes" id="UP000317010">
    <property type="component" value="Unassembled WGS sequence"/>
</dbReference>
<sequence length="158" mass="18694">MIKVTRFVLCFIFLSGMAVTSFCQFRMRPVQRGIPARPRPVAVRKIEQVKENYIGQRLNLTPDESKAFWPLYRQYVEDQTAVRILKRQNNSNNSPNGTEQIDKDLQYETELLNIRKHYKDEFLKILPPEKVSQLYKSEREFNDEVLRQLSERSVRAGN</sequence>
<proteinExistence type="predicted"/>
<keyword evidence="2" id="KW-1185">Reference proteome</keyword>
<name>A0A562UBH2_9SPHI</name>
<evidence type="ECO:0008006" key="3">
    <source>
        <dbReference type="Google" id="ProtNLM"/>
    </source>
</evidence>